<organism evidence="2 3">
    <name type="scientific">Drosophila erecta</name>
    <name type="common">Fruit fly</name>
    <dbReference type="NCBI Taxonomy" id="7220"/>
    <lineage>
        <taxon>Eukaryota</taxon>
        <taxon>Metazoa</taxon>
        <taxon>Ecdysozoa</taxon>
        <taxon>Arthropoda</taxon>
        <taxon>Hexapoda</taxon>
        <taxon>Insecta</taxon>
        <taxon>Pterygota</taxon>
        <taxon>Neoptera</taxon>
        <taxon>Endopterygota</taxon>
        <taxon>Diptera</taxon>
        <taxon>Brachycera</taxon>
        <taxon>Muscomorpha</taxon>
        <taxon>Ephydroidea</taxon>
        <taxon>Drosophilidae</taxon>
        <taxon>Drosophila</taxon>
        <taxon>Sophophora</taxon>
    </lineage>
</organism>
<feature type="compositionally biased region" description="Low complexity" evidence="1">
    <location>
        <begin position="1"/>
        <end position="18"/>
    </location>
</feature>
<dbReference type="OrthoDB" id="3800936at2759"/>
<dbReference type="OMA" id="MKCLKTE"/>
<evidence type="ECO:0000313" key="2">
    <source>
        <dbReference type="EMBL" id="EDV48342.1"/>
    </source>
</evidence>
<sequence length="88" mass="9510">MPPHTNTNANTKTNTNANSESESDRGHPSAVVGKRKFDGGHQNPADVKRRYPSGLIGNGGSWGSLPLPQQPLGTNGEQWYMDTFSAWS</sequence>
<keyword evidence="3" id="KW-1185">Reference proteome</keyword>
<dbReference type="HOGENOM" id="CLU_190174_0_0_1"/>
<evidence type="ECO:0000256" key="1">
    <source>
        <dbReference type="SAM" id="MobiDB-lite"/>
    </source>
</evidence>
<dbReference type="AlphaFoldDB" id="B3P328"/>
<feature type="region of interest" description="Disordered" evidence="1">
    <location>
        <begin position="1"/>
        <end position="76"/>
    </location>
</feature>
<gene>
    <name evidence="2" type="primary">Dere\GG24132</name>
    <name evidence="2" type="ORF">Dere_GG24132</name>
</gene>
<reference evidence="2 3" key="2">
    <citation type="journal article" date="2008" name="Bioinformatics">
        <title>Assembly reconciliation.</title>
        <authorList>
            <person name="Zimin A.V."/>
            <person name="Smith D.R."/>
            <person name="Sutton G."/>
            <person name="Yorke J.A."/>
        </authorList>
    </citation>
    <scope>NUCLEOTIDE SEQUENCE [LARGE SCALE GENOMIC DNA]</scope>
    <source>
        <strain evidence="2 3">TSC#14021-0224.01</strain>
    </source>
</reference>
<accession>B3P328</accession>
<dbReference type="Proteomes" id="UP000008711">
    <property type="component" value="Unassembled WGS sequence"/>
</dbReference>
<evidence type="ECO:0000313" key="3">
    <source>
        <dbReference type="Proteomes" id="UP000008711"/>
    </source>
</evidence>
<proteinExistence type="predicted"/>
<reference evidence="2 3" key="1">
    <citation type="journal article" date="2007" name="Nature">
        <title>Evolution of genes and genomes on the Drosophila phylogeny.</title>
        <authorList>
            <consortium name="Drosophila 12 Genomes Consortium"/>
            <person name="Clark A.G."/>
            <person name="Eisen M.B."/>
            <person name="Smith D.R."/>
            <person name="Bergman C.M."/>
            <person name="Oliver B."/>
            <person name="Markow T.A."/>
            <person name="Kaufman T.C."/>
            <person name="Kellis M."/>
            <person name="Gelbart W."/>
            <person name="Iyer V.N."/>
            <person name="Pollard D.A."/>
            <person name="Sackton T.B."/>
            <person name="Larracuente A.M."/>
            <person name="Singh N.D."/>
            <person name="Abad J.P."/>
            <person name="Abt D.N."/>
            <person name="Adryan B."/>
            <person name="Aguade M."/>
            <person name="Akashi H."/>
            <person name="Anderson W.W."/>
            <person name="Aquadro C.F."/>
            <person name="Ardell D.H."/>
            <person name="Arguello R."/>
            <person name="Artieri C.G."/>
            <person name="Barbash D.A."/>
            <person name="Barker D."/>
            <person name="Barsanti P."/>
            <person name="Batterham P."/>
            <person name="Batzoglou S."/>
            <person name="Begun D."/>
            <person name="Bhutkar A."/>
            <person name="Blanco E."/>
            <person name="Bosak S.A."/>
            <person name="Bradley R.K."/>
            <person name="Brand A.D."/>
            <person name="Brent M.R."/>
            <person name="Brooks A.N."/>
            <person name="Brown R.H."/>
            <person name="Butlin R.K."/>
            <person name="Caggese C."/>
            <person name="Calvi B.R."/>
            <person name="Bernardo de Carvalho A."/>
            <person name="Caspi A."/>
            <person name="Castrezana S."/>
            <person name="Celniker S.E."/>
            <person name="Chang J.L."/>
            <person name="Chapple C."/>
            <person name="Chatterji S."/>
            <person name="Chinwalla A."/>
            <person name="Civetta A."/>
            <person name="Clifton S.W."/>
            <person name="Comeron J.M."/>
            <person name="Costello J.C."/>
            <person name="Coyne J.A."/>
            <person name="Daub J."/>
            <person name="David R.G."/>
            <person name="Delcher A.L."/>
            <person name="Delehaunty K."/>
            <person name="Do C.B."/>
            <person name="Ebling H."/>
            <person name="Edwards K."/>
            <person name="Eickbush T."/>
            <person name="Evans J.D."/>
            <person name="Filipski A."/>
            <person name="Findeiss S."/>
            <person name="Freyhult E."/>
            <person name="Fulton L."/>
            <person name="Fulton R."/>
            <person name="Garcia A.C."/>
            <person name="Gardiner A."/>
            <person name="Garfield D.A."/>
            <person name="Garvin B.E."/>
            <person name="Gibson G."/>
            <person name="Gilbert D."/>
            <person name="Gnerre S."/>
            <person name="Godfrey J."/>
            <person name="Good R."/>
            <person name="Gotea V."/>
            <person name="Gravely B."/>
            <person name="Greenberg A.J."/>
            <person name="Griffiths-Jones S."/>
            <person name="Gross S."/>
            <person name="Guigo R."/>
            <person name="Gustafson E.A."/>
            <person name="Haerty W."/>
            <person name="Hahn M.W."/>
            <person name="Halligan D.L."/>
            <person name="Halpern A.L."/>
            <person name="Halter G.M."/>
            <person name="Han M.V."/>
            <person name="Heger A."/>
            <person name="Hillier L."/>
            <person name="Hinrichs A.S."/>
            <person name="Holmes I."/>
            <person name="Hoskins R.A."/>
            <person name="Hubisz M.J."/>
            <person name="Hultmark D."/>
            <person name="Huntley M.A."/>
            <person name="Jaffe D.B."/>
            <person name="Jagadeeshan S."/>
            <person name="Jeck W.R."/>
            <person name="Johnson J."/>
            <person name="Jones C.D."/>
            <person name="Jordan W.C."/>
            <person name="Karpen G.H."/>
            <person name="Kataoka E."/>
            <person name="Keightley P.D."/>
            <person name="Kheradpour P."/>
            <person name="Kirkness E.F."/>
            <person name="Koerich L.B."/>
            <person name="Kristiansen K."/>
            <person name="Kudrna D."/>
            <person name="Kulathinal R.J."/>
            <person name="Kumar S."/>
            <person name="Kwok R."/>
            <person name="Lander E."/>
            <person name="Langley C.H."/>
            <person name="Lapoint R."/>
            <person name="Lazzaro B.P."/>
            <person name="Lee S.J."/>
            <person name="Levesque L."/>
            <person name="Li R."/>
            <person name="Lin C.F."/>
            <person name="Lin M.F."/>
            <person name="Lindblad-Toh K."/>
            <person name="Llopart A."/>
            <person name="Long M."/>
            <person name="Low L."/>
            <person name="Lozovsky E."/>
            <person name="Lu J."/>
            <person name="Luo M."/>
            <person name="Machado C.A."/>
            <person name="Makalowski W."/>
            <person name="Marzo M."/>
            <person name="Matsuda M."/>
            <person name="Matzkin L."/>
            <person name="McAllister B."/>
            <person name="McBride C.S."/>
            <person name="McKernan B."/>
            <person name="McKernan K."/>
            <person name="Mendez-Lago M."/>
            <person name="Minx P."/>
            <person name="Mollenhauer M.U."/>
            <person name="Montooth K."/>
            <person name="Mount S.M."/>
            <person name="Mu X."/>
            <person name="Myers E."/>
            <person name="Negre B."/>
            <person name="Newfeld S."/>
            <person name="Nielsen R."/>
            <person name="Noor M.A."/>
            <person name="O'Grady P."/>
            <person name="Pachter L."/>
            <person name="Papaceit M."/>
            <person name="Parisi M.J."/>
            <person name="Parisi M."/>
            <person name="Parts L."/>
            <person name="Pedersen J.S."/>
            <person name="Pesole G."/>
            <person name="Phillippy A.M."/>
            <person name="Ponting C.P."/>
            <person name="Pop M."/>
            <person name="Porcelli D."/>
            <person name="Powell J.R."/>
            <person name="Prohaska S."/>
            <person name="Pruitt K."/>
            <person name="Puig M."/>
            <person name="Quesneville H."/>
            <person name="Ram K.R."/>
            <person name="Rand D."/>
            <person name="Rasmussen M.D."/>
            <person name="Reed L.K."/>
            <person name="Reenan R."/>
            <person name="Reily A."/>
            <person name="Remington K.A."/>
            <person name="Rieger T.T."/>
            <person name="Ritchie M.G."/>
            <person name="Robin C."/>
            <person name="Rogers Y.H."/>
            <person name="Rohde C."/>
            <person name="Rozas J."/>
            <person name="Rubenfield M.J."/>
            <person name="Ruiz A."/>
            <person name="Russo S."/>
            <person name="Salzberg S.L."/>
            <person name="Sanchez-Gracia A."/>
            <person name="Saranga D.J."/>
            <person name="Sato H."/>
            <person name="Schaeffer S.W."/>
            <person name="Schatz M.C."/>
            <person name="Schlenke T."/>
            <person name="Schwartz R."/>
            <person name="Segarra C."/>
            <person name="Singh R.S."/>
            <person name="Sirot L."/>
            <person name="Sirota M."/>
            <person name="Sisneros N.B."/>
            <person name="Smith C.D."/>
            <person name="Smith T.F."/>
            <person name="Spieth J."/>
            <person name="Stage D.E."/>
            <person name="Stark A."/>
            <person name="Stephan W."/>
            <person name="Strausberg R.L."/>
            <person name="Strempel S."/>
            <person name="Sturgill D."/>
            <person name="Sutton G."/>
            <person name="Sutton G.G."/>
            <person name="Tao W."/>
            <person name="Teichmann S."/>
            <person name="Tobari Y.N."/>
            <person name="Tomimura Y."/>
            <person name="Tsolas J.M."/>
            <person name="Valente V.L."/>
            <person name="Venter E."/>
            <person name="Venter J.C."/>
            <person name="Vicario S."/>
            <person name="Vieira F.G."/>
            <person name="Vilella A.J."/>
            <person name="Villasante A."/>
            <person name="Walenz B."/>
            <person name="Wang J."/>
            <person name="Wasserman M."/>
            <person name="Watts T."/>
            <person name="Wilson D."/>
            <person name="Wilson R.K."/>
            <person name="Wing R.A."/>
            <person name="Wolfner M.F."/>
            <person name="Wong A."/>
            <person name="Wong G.K."/>
            <person name="Wu C.I."/>
            <person name="Wu G."/>
            <person name="Yamamoto D."/>
            <person name="Yang H.P."/>
            <person name="Yang S.P."/>
            <person name="Yorke J.A."/>
            <person name="Yoshida K."/>
            <person name="Zdobnov E."/>
            <person name="Zhang P."/>
            <person name="Zhang Y."/>
            <person name="Zimin A.V."/>
            <person name="Baldwin J."/>
            <person name="Abdouelleil A."/>
            <person name="Abdulkadir J."/>
            <person name="Abebe A."/>
            <person name="Abera B."/>
            <person name="Abreu J."/>
            <person name="Acer S.C."/>
            <person name="Aftuck L."/>
            <person name="Alexander A."/>
            <person name="An P."/>
            <person name="Anderson E."/>
            <person name="Anderson S."/>
            <person name="Arachi H."/>
            <person name="Azer M."/>
            <person name="Bachantsang P."/>
            <person name="Barry A."/>
            <person name="Bayul T."/>
            <person name="Berlin A."/>
            <person name="Bessette D."/>
            <person name="Bloom T."/>
            <person name="Blye J."/>
            <person name="Boguslavskiy L."/>
            <person name="Bonnet C."/>
            <person name="Boukhgalter B."/>
            <person name="Bourzgui I."/>
            <person name="Brown A."/>
            <person name="Cahill P."/>
            <person name="Channer S."/>
            <person name="Cheshatsang Y."/>
            <person name="Chuda L."/>
            <person name="Citroen M."/>
            <person name="Collymore A."/>
            <person name="Cooke P."/>
            <person name="Costello M."/>
            <person name="D'Aco K."/>
            <person name="Daza R."/>
            <person name="De Haan G."/>
            <person name="DeGray S."/>
            <person name="DeMaso C."/>
            <person name="Dhargay N."/>
            <person name="Dooley K."/>
            <person name="Dooley E."/>
            <person name="Doricent M."/>
            <person name="Dorje P."/>
            <person name="Dorjee K."/>
            <person name="Dupes A."/>
            <person name="Elong R."/>
            <person name="Falk J."/>
            <person name="Farina A."/>
            <person name="Faro S."/>
            <person name="Ferguson D."/>
            <person name="Fisher S."/>
            <person name="Foley C.D."/>
            <person name="Franke A."/>
            <person name="Friedrich D."/>
            <person name="Gadbois L."/>
            <person name="Gearin G."/>
            <person name="Gearin C.R."/>
            <person name="Giannoukos G."/>
            <person name="Goode T."/>
            <person name="Graham J."/>
            <person name="Grandbois E."/>
            <person name="Grewal S."/>
            <person name="Gyaltsen K."/>
            <person name="Hafez N."/>
            <person name="Hagos B."/>
            <person name="Hall J."/>
            <person name="Henson C."/>
            <person name="Hollinger A."/>
            <person name="Honan T."/>
            <person name="Huard M.D."/>
            <person name="Hughes L."/>
            <person name="Hurhula B."/>
            <person name="Husby M.E."/>
            <person name="Kamat A."/>
            <person name="Kanga B."/>
            <person name="Kashin S."/>
            <person name="Khazanovich D."/>
            <person name="Kisner P."/>
            <person name="Lance K."/>
            <person name="Lara M."/>
            <person name="Lee W."/>
            <person name="Lennon N."/>
            <person name="Letendre F."/>
            <person name="LeVine R."/>
            <person name="Lipovsky A."/>
            <person name="Liu X."/>
            <person name="Liu J."/>
            <person name="Liu S."/>
            <person name="Lokyitsang T."/>
            <person name="Lokyitsang Y."/>
            <person name="Lubonja R."/>
            <person name="Lui A."/>
            <person name="MacDonald P."/>
            <person name="Magnisalis V."/>
            <person name="Maru K."/>
            <person name="Matthews C."/>
            <person name="McCusker W."/>
            <person name="McDonough S."/>
            <person name="Mehta T."/>
            <person name="Meldrim J."/>
            <person name="Meneus L."/>
            <person name="Mihai O."/>
            <person name="Mihalev A."/>
            <person name="Mihova T."/>
            <person name="Mittelman R."/>
            <person name="Mlenga V."/>
            <person name="Montmayeur A."/>
            <person name="Mulrain L."/>
            <person name="Navidi A."/>
            <person name="Naylor J."/>
            <person name="Negash T."/>
            <person name="Nguyen T."/>
            <person name="Nguyen N."/>
            <person name="Nicol R."/>
            <person name="Norbu C."/>
            <person name="Norbu N."/>
            <person name="Novod N."/>
            <person name="O'Neill B."/>
            <person name="Osman S."/>
            <person name="Markiewicz E."/>
            <person name="Oyono O.L."/>
            <person name="Patti C."/>
            <person name="Phunkhang P."/>
            <person name="Pierre F."/>
            <person name="Priest M."/>
            <person name="Raghuraman S."/>
            <person name="Rege F."/>
            <person name="Reyes R."/>
            <person name="Rise C."/>
            <person name="Rogov P."/>
            <person name="Ross K."/>
            <person name="Ryan E."/>
            <person name="Settipalli S."/>
            <person name="Shea T."/>
            <person name="Sherpa N."/>
            <person name="Shi L."/>
            <person name="Shih D."/>
            <person name="Sparrow T."/>
            <person name="Spaulding J."/>
            <person name="Stalker J."/>
            <person name="Stange-Thomann N."/>
            <person name="Stavropoulos S."/>
            <person name="Stone C."/>
            <person name="Strader C."/>
            <person name="Tesfaye S."/>
            <person name="Thomson T."/>
            <person name="Thoulutsang Y."/>
            <person name="Thoulutsang D."/>
            <person name="Topham K."/>
            <person name="Topping I."/>
            <person name="Tsamla T."/>
            <person name="Vassiliev H."/>
            <person name="Vo A."/>
            <person name="Wangchuk T."/>
            <person name="Wangdi T."/>
            <person name="Weiand M."/>
            <person name="Wilkinson J."/>
            <person name="Wilson A."/>
            <person name="Yadav S."/>
            <person name="Young G."/>
            <person name="Yu Q."/>
            <person name="Zembek L."/>
            <person name="Zhong D."/>
            <person name="Zimmer A."/>
            <person name="Zwirko Z."/>
            <person name="Jaffe D.B."/>
            <person name="Alvarez P."/>
            <person name="Brockman W."/>
            <person name="Butler J."/>
            <person name="Chin C."/>
            <person name="Gnerre S."/>
            <person name="Grabherr M."/>
            <person name="Kleber M."/>
            <person name="Mauceli E."/>
            <person name="MacCallum I."/>
        </authorList>
    </citation>
    <scope>NUCLEOTIDE SEQUENCE [LARGE SCALE GENOMIC DNA]</scope>
    <source>
        <strain evidence="2 3">TSC#14021-0224.01</strain>
    </source>
</reference>
<name>B3P328_DROER</name>
<dbReference type="EMBL" id="CH954181">
    <property type="protein sequence ID" value="EDV48342.1"/>
    <property type="molecule type" value="Genomic_DNA"/>
</dbReference>
<protein>
    <submittedName>
        <fullName evidence="2">GG24132</fullName>
    </submittedName>
</protein>